<dbReference type="Proteomes" id="UP000266841">
    <property type="component" value="Unassembled WGS sequence"/>
</dbReference>
<dbReference type="AlphaFoldDB" id="K0SQD3"/>
<dbReference type="eggNOG" id="KOG1386">
    <property type="taxonomic scope" value="Eukaryota"/>
</dbReference>
<name>K0SQD3_THAOC</name>
<feature type="binding site" evidence="4">
    <location>
        <begin position="261"/>
        <end position="265"/>
    </location>
    <ligand>
        <name>ATP</name>
        <dbReference type="ChEBI" id="CHEBI:30616"/>
    </ligand>
</feature>
<accession>K0SQD3</accession>
<feature type="chain" id="PRO_5003840209" evidence="5">
    <location>
        <begin position="33"/>
        <end position="534"/>
    </location>
</feature>
<feature type="signal peptide" evidence="5">
    <location>
        <begin position="1"/>
        <end position="32"/>
    </location>
</feature>
<keyword evidence="2" id="KW-0378">Hydrolase</keyword>
<dbReference type="OrthoDB" id="6372431at2759"/>
<evidence type="ECO:0000313" key="7">
    <source>
        <dbReference type="Proteomes" id="UP000266841"/>
    </source>
</evidence>
<comment type="similarity">
    <text evidence="1">Belongs to the GDA1/CD39 NTPase family.</text>
</comment>
<evidence type="ECO:0000313" key="6">
    <source>
        <dbReference type="EMBL" id="EJK63201.1"/>
    </source>
</evidence>
<evidence type="ECO:0000256" key="2">
    <source>
        <dbReference type="ARBA" id="ARBA00022801"/>
    </source>
</evidence>
<dbReference type="InterPro" id="IPR000407">
    <property type="entry name" value="GDA1_CD39_NTPase"/>
</dbReference>
<proteinExistence type="inferred from homology"/>
<keyword evidence="4" id="KW-0067">ATP-binding</keyword>
<dbReference type="EMBL" id="AGNL01018384">
    <property type="protein sequence ID" value="EJK63201.1"/>
    <property type="molecule type" value="Genomic_DNA"/>
</dbReference>
<protein>
    <submittedName>
        <fullName evidence="6">Uncharacterized protein</fullName>
    </submittedName>
</protein>
<dbReference type="Pfam" id="PF01150">
    <property type="entry name" value="GDA1_CD39"/>
    <property type="match status" value="1"/>
</dbReference>
<dbReference type="OMA" id="PYSHCAF"/>
<dbReference type="CDD" id="cd24003">
    <property type="entry name" value="ASKHA_NBD_GDA1_CD39_NTPase"/>
    <property type="match status" value="1"/>
</dbReference>
<evidence type="ECO:0000256" key="1">
    <source>
        <dbReference type="ARBA" id="ARBA00009283"/>
    </source>
</evidence>
<dbReference type="Gene3D" id="3.30.420.40">
    <property type="match status" value="1"/>
</dbReference>
<feature type="active site" description="Proton acceptor" evidence="3">
    <location>
        <position position="202"/>
    </location>
</feature>
<dbReference type="GO" id="GO:0005524">
    <property type="term" value="F:ATP binding"/>
    <property type="evidence" value="ECO:0007669"/>
    <property type="project" value="UniProtKB-KW"/>
</dbReference>
<sequence length="534" mass="60213">MVGARGDTSRAVGMLGISIALVVFLLGHAASATNDPRTVPHQHNASPFRIVSSARVPLTHARVHSWLFSNNSFRLVYSRSSMPVLPDRGSMSLNLCRALPTATWYRTRIQARREECSVCAEDHPRRGHRFRPSRWKWMMMGEDHPTPVRISCTAGMRLLPLDDQNQVYDALFEGLHEQSTTGKFSFTDLKRENVFTLDGEKEGFFGVVAANYLRGVVDAELKVIIHEQDAENSSFETPHHYVPQRHNVKRDGPLGALDMGGSSTQIVYRQTNSAVQSGTNEMSLADEHVPSHLNESEFFSTSFLSYGAAQFRERLWNLWVSEANAEDSAREPNATSTISNPCNFAGYRTLYRGHEFVGSGNAQSCKDQINRLIPHHQVAIDLEELYDENEQFKPTKMVGSVELPPIQGKFYGMSLYFFTLDFLRELSDHGECTSYACSKWPSPSIEEMTHALDSFCERSWSGDIEYMQHEYTKADLLPDRCFEAVYIVTLLRDGFGFHPSARDITFTHLVEGNEVEWSLGLALSEYAADRTVAT</sequence>
<dbReference type="GO" id="GO:0004382">
    <property type="term" value="F:GDP phosphatase activity"/>
    <property type="evidence" value="ECO:0007669"/>
    <property type="project" value="TreeGrafter"/>
</dbReference>
<comment type="caution">
    <text evidence="6">The sequence shown here is derived from an EMBL/GenBank/DDBJ whole genome shotgun (WGS) entry which is preliminary data.</text>
</comment>
<dbReference type="GO" id="GO:0009134">
    <property type="term" value="P:nucleoside diphosphate catabolic process"/>
    <property type="evidence" value="ECO:0007669"/>
    <property type="project" value="TreeGrafter"/>
</dbReference>
<reference evidence="6 7" key="1">
    <citation type="journal article" date="2012" name="Genome Biol.">
        <title>Genome and low-iron response of an oceanic diatom adapted to chronic iron limitation.</title>
        <authorList>
            <person name="Lommer M."/>
            <person name="Specht M."/>
            <person name="Roy A.S."/>
            <person name="Kraemer L."/>
            <person name="Andreson R."/>
            <person name="Gutowska M.A."/>
            <person name="Wolf J."/>
            <person name="Bergner S.V."/>
            <person name="Schilhabel M.B."/>
            <person name="Klostermeier U.C."/>
            <person name="Beiko R.G."/>
            <person name="Rosenstiel P."/>
            <person name="Hippler M."/>
            <person name="Laroche J."/>
        </authorList>
    </citation>
    <scope>NUCLEOTIDE SEQUENCE [LARGE SCALE GENOMIC DNA]</scope>
    <source>
        <strain evidence="6 7">CCMP1005</strain>
    </source>
</reference>
<keyword evidence="7" id="KW-1185">Reference proteome</keyword>
<dbReference type="PANTHER" id="PTHR11782">
    <property type="entry name" value="ADENOSINE/GUANOSINE DIPHOSPHATASE"/>
    <property type="match status" value="1"/>
</dbReference>
<evidence type="ECO:0000256" key="4">
    <source>
        <dbReference type="PIRSR" id="PIRSR600407-2"/>
    </source>
</evidence>
<dbReference type="PANTHER" id="PTHR11782:SF83">
    <property type="entry name" value="GUANOSINE-DIPHOSPHATASE"/>
    <property type="match status" value="1"/>
</dbReference>
<evidence type="ECO:0000256" key="3">
    <source>
        <dbReference type="PIRSR" id="PIRSR600407-1"/>
    </source>
</evidence>
<dbReference type="GO" id="GO:0016020">
    <property type="term" value="C:membrane"/>
    <property type="evidence" value="ECO:0007669"/>
    <property type="project" value="TreeGrafter"/>
</dbReference>
<evidence type="ECO:0000256" key="5">
    <source>
        <dbReference type="SAM" id="SignalP"/>
    </source>
</evidence>
<keyword evidence="4" id="KW-0547">Nucleotide-binding</keyword>
<dbReference type="Gene3D" id="3.30.420.150">
    <property type="entry name" value="Exopolyphosphatase. Domain 2"/>
    <property type="match status" value="1"/>
</dbReference>
<gene>
    <name evidence="6" type="ORF">THAOC_16159</name>
</gene>
<organism evidence="6 7">
    <name type="scientific">Thalassiosira oceanica</name>
    <name type="common">Marine diatom</name>
    <dbReference type="NCBI Taxonomy" id="159749"/>
    <lineage>
        <taxon>Eukaryota</taxon>
        <taxon>Sar</taxon>
        <taxon>Stramenopiles</taxon>
        <taxon>Ochrophyta</taxon>
        <taxon>Bacillariophyta</taxon>
        <taxon>Coscinodiscophyceae</taxon>
        <taxon>Thalassiosirophycidae</taxon>
        <taxon>Thalassiosirales</taxon>
        <taxon>Thalassiosiraceae</taxon>
        <taxon>Thalassiosira</taxon>
    </lineage>
</organism>
<keyword evidence="5" id="KW-0732">Signal</keyword>
<dbReference type="GO" id="GO:0045134">
    <property type="term" value="F:UDP phosphatase activity"/>
    <property type="evidence" value="ECO:0007669"/>
    <property type="project" value="TreeGrafter"/>
</dbReference>
<dbReference type="GO" id="GO:0017111">
    <property type="term" value="F:ribonucleoside triphosphate phosphatase activity"/>
    <property type="evidence" value="ECO:0007669"/>
    <property type="project" value="TreeGrafter"/>
</dbReference>